<feature type="transmembrane region" description="Helical" evidence="1">
    <location>
        <begin position="20"/>
        <end position="43"/>
    </location>
</feature>
<reference evidence="2 3" key="1">
    <citation type="submission" date="2019-03" db="EMBL/GenBank/DDBJ databases">
        <authorList>
            <person name="Gonzalez-Pimentel J.L."/>
        </authorList>
    </citation>
    <scope>NUCLEOTIDE SEQUENCE [LARGE SCALE GENOMIC DNA]</scope>
    <source>
        <strain evidence="2 3">JCM 31289</strain>
    </source>
</reference>
<evidence type="ECO:0000313" key="2">
    <source>
        <dbReference type="EMBL" id="TGA85755.1"/>
    </source>
</evidence>
<sequence length="134" mass="14774">MTTHTITPARYTAPPISAAQAWGTVARTLATAAGFAAHVWVVAPARRAWAITWVRIAAWCLLLPLVWRLVAVGVTVLTRWALGPLVALAALRFRAATRVPDSHARQARWVLLVMRQGYRRGRRSGARVAALVYR</sequence>
<evidence type="ECO:0000256" key="1">
    <source>
        <dbReference type="SAM" id="Phobius"/>
    </source>
</evidence>
<evidence type="ECO:0000313" key="3">
    <source>
        <dbReference type="Proteomes" id="UP000297948"/>
    </source>
</evidence>
<accession>A0A4Z0FVC6</accession>
<keyword evidence="3" id="KW-1185">Reference proteome</keyword>
<dbReference type="EMBL" id="SRID01000551">
    <property type="protein sequence ID" value="TGA85755.1"/>
    <property type="molecule type" value="Genomic_DNA"/>
</dbReference>
<comment type="caution">
    <text evidence="2">The sequence shown here is derived from an EMBL/GenBank/DDBJ whole genome shotgun (WGS) entry which is preliminary data.</text>
</comment>
<name>A0A4Z0FVC6_9ACTN</name>
<keyword evidence="1" id="KW-1133">Transmembrane helix</keyword>
<dbReference type="Proteomes" id="UP000297948">
    <property type="component" value="Unassembled WGS sequence"/>
</dbReference>
<organism evidence="2 3">
    <name type="scientific">Streptomyces palmae</name>
    <dbReference type="NCBI Taxonomy" id="1701085"/>
    <lineage>
        <taxon>Bacteria</taxon>
        <taxon>Bacillati</taxon>
        <taxon>Actinomycetota</taxon>
        <taxon>Actinomycetes</taxon>
        <taxon>Kitasatosporales</taxon>
        <taxon>Streptomycetaceae</taxon>
        <taxon>Streptomyces</taxon>
    </lineage>
</organism>
<keyword evidence="1" id="KW-0812">Transmembrane</keyword>
<protein>
    <submittedName>
        <fullName evidence="2">Uncharacterized protein</fullName>
    </submittedName>
</protein>
<keyword evidence="1" id="KW-0472">Membrane</keyword>
<proteinExistence type="predicted"/>
<feature type="transmembrane region" description="Helical" evidence="1">
    <location>
        <begin position="50"/>
        <end position="70"/>
    </location>
</feature>
<dbReference type="AlphaFoldDB" id="A0A4Z0FVC6"/>
<gene>
    <name evidence="2" type="ORF">E4099_30745</name>
</gene>
<dbReference type="RefSeq" id="WP_135342382.1">
    <property type="nucleotide sequence ID" value="NZ_JBHLTX010000058.1"/>
</dbReference>
<feature type="transmembrane region" description="Helical" evidence="1">
    <location>
        <begin position="76"/>
        <end position="95"/>
    </location>
</feature>